<evidence type="ECO:0000313" key="8">
    <source>
        <dbReference type="EMBL" id="PPQ39783.1"/>
    </source>
</evidence>
<dbReference type="InterPro" id="IPR029753">
    <property type="entry name" value="D-isomer_DH_CS"/>
</dbReference>
<dbReference type="InterPro" id="IPR050857">
    <property type="entry name" value="D-2-hydroxyacid_DH"/>
</dbReference>
<dbReference type="PROSITE" id="PS00065">
    <property type="entry name" value="D_2_HYDROXYACID_DH_1"/>
    <property type="match status" value="1"/>
</dbReference>
<dbReference type="AlphaFoldDB" id="A0A2S6NP28"/>
<dbReference type="GO" id="GO:0051287">
    <property type="term" value="F:NAD binding"/>
    <property type="evidence" value="ECO:0007669"/>
    <property type="project" value="InterPro"/>
</dbReference>
<proteinExistence type="inferred from homology"/>
<dbReference type="Proteomes" id="UP000239724">
    <property type="component" value="Unassembled WGS sequence"/>
</dbReference>
<evidence type="ECO:0000256" key="3">
    <source>
        <dbReference type="ARBA" id="ARBA00023002"/>
    </source>
</evidence>
<evidence type="ECO:0000256" key="2">
    <source>
        <dbReference type="ARBA" id="ARBA00022605"/>
    </source>
</evidence>
<dbReference type="InterPro" id="IPR006140">
    <property type="entry name" value="D-isomer_DH_NAD-bd"/>
</dbReference>
<organism evidence="8 9">
    <name type="scientific">Rhodopila globiformis</name>
    <name type="common">Rhodopseudomonas globiformis</name>
    <dbReference type="NCBI Taxonomy" id="1071"/>
    <lineage>
        <taxon>Bacteria</taxon>
        <taxon>Pseudomonadati</taxon>
        <taxon>Pseudomonadota</taxon>
        <taxon>Alphaproteobacteria</taxon>
        <taxon>Acetobacterales</taxon>
        <taxon>Acetobacteraceae</taxon>
        <taxon>Rhodopila</taxon>
    </lineage>
</organism>
<protein>
    <submittedName>
        <fullName evidence="8">Hydroxyacid dehydrogenase</fullName>
    </submittedName>
</protein>
<dbReference type="Gene3D" id="3.40.50.720">
    <property type="entry name" value="NAD(P)-binding Rossmann-like Domain"/>
    <property type="match status" value="2"/>
</dbReference>
<dbReference type="EMBL" id="NHRY01000031">
    <property type="protein sequence ID" value="PPQ39783.1"/>
    <property type="molecule type" value="Genomic_DNA"/>
</dbReference>
<dbReference type="GO" id="GO:0008652">
    <property type="term" value="P:amino acid biosynthetic process"/>
    <property type="evidence" value="ECO:0007669"/>
    <property type="project" value="UniProtKB-KW"/>
</dbReference>
<evidence type="ECO:0000259" key="7">
    <source>
        <dbReference type="Pfam" id="PF02826"/>
    </source>
</evidence>
<dbReference type="Pfam" id="PF00389">
    <property type="entry name" value="2-Hacid_dh"/>
    <property type="match status" value="1"/>
</dbReference>
<keyword evidence="2" id="KW-0028">Amino-acid biosynthesis</keyword>
<gene>
    <name evidence="8" type="ORF">CCS01_01025</name>
</gene>
<sequence length="324" mass="33977">MTRVAVLDDWQGVARGAADWTALQAQAEVVFFAEAFADADDAAAKLHDFDIVLSMRERTPLPGALISRLPKLRMLGITGALNRSLDTAACTARGVVVCNTQASGQADSATAELALGLLISAARGLAVGDEVIRAGGFQMGVPVGIGLAGKTIGIIGLGRLGGYMARYCTALRMSVIAWSPNLTAEKAEAAGARLVPKDALMATADAISIHMVLSDRTRGLVGAADIARMKPGAILINTSRGPIVDEAALLAALHAGKIVAALDVYDHEPLPPDHPLRSAPNTVLSPHLGYCVKETWDQFYPQMIENALAFLEGKPVRVTNPEAL</sequence>
<dbReference type="SUPFAM" id="SSF52283">
    <property type="entry name" value="Formate/glycerate dehydrogenase catalytic domain-like"/>
    <property type="match status" value="1"/>
</dbReference>
<dbReference type="OrthoDB" id="9793626at2"/>
<comment type="similarity">
    <text evidence="1 5">Belongs to the D-isomer specific 2-hydroxyacid dehydrogenase family.</text>
</comment>
<dbReference type="PANTHER" id="PTHR42789">
    <property type="entry name" value="D-ISOMER SPECIFIC 2-HYDROXYACID DEHYDROGENASE FAMILY PROTEIN (AFU_ORTHOLOGUE AFUA_6G10090)"/>
    <property type="match status" value="1"/>
</dbReference>
<dbReference type="RefSeq" id="WP_104516982.1">
    <property type="nucleotide sequence ID" value="NZ_NHRY01000031.1"/>
</dbReference>
<feature type="domain" description="D-isomer specific 2-hydroxyacid dehydrogenase catalytic" evidence="6">
    <location>
        <begin position="18"/>
        <end position="316"/>
    </location>
</feature>
<dbReference type="PANTHER" id="PTHR42789:SF1">
    <property type="entry name" value="D-ISOMER SPECIFIC 2-HYDROXYACID DEHYDROGENASE FAMILY PROTEIN (AFU_ORTHOLOGUE AFUA_6G10090)"/>
    <property type="match status" value="1"/>
</dbReference>
<evidence type="ECO:0000313" key="9">
    <source>
        <dbReference type="Proteomes" id="UP000239724"/>
    </source>
</evidence>
<evidence type="ECO:0000256" key="1">
    <source>
        <dbReference type="ARBA" id="ARBA00005854"/>
    </source>
</evidence>
<dbReference type="GO" id="GO:0016616">
    <property type="term" value="F:oxidoreductase activity, acting on the CH-OH group of donors, NAD or NADP as acceptor"/>
    <property type="evidence" value="ECO:0007669"/>
    <property type="project" value="InterPro"/>
</dbReference>
<evidence type="ECO:0000256" key="5">
    <source>
        <dbReference type="RuleBase" id="RU003719"/>
    </source>
</evidence>
<feature type="domain" description="D-isomer specific 2-hydroxyacid dehydrogenase NAD-binding" evidence="7">
    <location>
        <begin position="115"/>
        <end position="289"/>
    </location>
</feature>
<keyword evidence="4" id="KW-0520">NAD</keyword>
<dbReference type="Pfam" id="PF02826">
    <property type="entry name" value="2-Hacid_dh_C"/>
    <property type="match status" value="1"/>
</dbReference>
<evidence type="ECO:0000256" key="4">
    <source>
        <dbReference type="ARBA" id="ARBA00023027"/>
    </source>
</evidence>
<keyword evidence="9" id="KW-1185">Reference proteome</keyword>
<dbReference type="InterPro" id="IPR006139">
    <property type="entry name" value="D-isomer_2_OHA_DH_cat_dom"/>
</dbReference>
<comment type="caution">
    <text evidence="8">The sequence shown here is derived from an EMBL/GenBank/DDBJ whole genome shotgun (WGS) entry which is preliminary data.</text>
</comment>
<accession>A0A2S6NP28</accession>
<evidence type="ECO:0000259" key="6">
    <source>
        <dbReference type="Pfam" id="PF00389"/>
    </source>
</evidence>
<dbReference type="InterPro" id="IPR029752">
    <property type="entry name" value="D-isomer_DH_CS1"/>
</dbReference>
<name>A0A2S6NP28_RHOGL</name>
<reference evidence="8 9" key="1">
    <citation type="journal article" date="2018" name="Arch. Microbiol.">
        <title>New insights into the metabolic potential of the phototrophic purple bacterium Rhodopila globiformis DSM 161(T) from its draft genome sequence and evidence for a vanadium-dependent nitrogenase.</title>
        <authorList>
            <person name="Imhoff J.F."/>
            <person name="Rahn T."/>
            <person name="Kunzel S."/>
            <person name="Neulinger S.C."/>
        </authorList>
    </citation>
    <scope>NUCLEOTIDE SEQUENCE [LARGE SCALE GENOMIC DNA]</scope>
    <source>
        <strain evidence="8 9">DSM 161</strain>
    </source>
</reference>
<dbReference type="SUPFAM" id="SSF51735">
    <property type="entry name" value="NAD(P)-binding Rossmann-fold domains"/>
    <property type="match status" value="1"/>
</dbReference>
<dbReference type="CDD" id="cd12169">
    <property type="entry name" value="PGDH_like_1"/>
    <property type="match status" value="1"/>
</dbReference>
<dbReference type="PROSITE" id="PS00671">
    <property type="entry name" value="D_2_HYDROXYACID_DH_3"/>
    <property type="match status" value="1"/>
</dbReference>
<keyword evidence="3 5" id="KW-0560">Oxidoreductase</keyword>
<dbReference type="InterPro" id="IPR036291">
    <property type="entry name" value="NAD(P)-bd_dom_sf"/>
</dbReference>